<dbReference type="AlphaFoldDB" id="A0A8J7U850"/>
<dbReference type="Proteomes" id="UP000664417">
    <property type="component" value="Unassembled WGS sequence"/>
</dbReference>
<proteinExistence type="inferred from homology"/>
<dbReference type="Pfam" id="PF03422">
    <property type="entry name" value="CBM_6"/>
    <property type="match status" value="2"/>
</dbReference>
<feature type="chain" id="PRO_5035177905" evidence="3">
    <location>
        <begin position="22"/>
        <end position="704"/>
    </location>
</feature>
<name>A0A8J7U850_9BACT</name>
<protein>
    <submittedName>
        <fullName evidence="6">Carbohydrate-binding protein</fullName>
    </submittedName>
</protein>
<sequence length="704" mass="77653">MLHTCFLLFCAALFSITALQAAHPVPGLIEAEHYDAAFDQTPGNIGTAPGAGDVDLERTTDAGGGLNVGWIDGGEYLRYQIAISREGRYQLLARVASASTNGRFRYLLNGNPLGDSQDVPNTGTWQTWIDLSQEVELPAGTHELEINFEEGPFNLNYLKVIKLIEYRAVPAKIEAESYDDAFDRSPGNIGTAPGNDDVDLEATGDAGGGLNVGWIEAGEWLRYYVDVPSSGDYRVIARVASATERGAFHLANESGRLTDTAPVPNTGGWQSWQDVEIQVTLPAGEQALDVVFDGAEFNLNYLDIQPMGDAISLPAKIEAEDYHDAFDQTPGNEGGHYREDDTDIGLSFDGDNGYSVGWTDAGEWLAYEVYSSEARDYQVRLRIATALDNRTLVLRVNGNDAATFTLPNTGDWTGYTMVTGTVSLPAGQSTLQVAMPDGGLNFNWFELGDDTPPPPSGDWRLVWQDEFDGPQIDTSKWDFEVNGAGGGNNELQYYTDRPQNAHIQDGKLVIQALAETYTGADGTRQYTSARLRTLNKGDWRYGKFEIRARLPRGQGMWPAIWMLPTDWVYGGWAASGEIDIMEAVNVGGRGGNRIYGTLHYGGPWPQNVHTGNNITPAKDVSEHFHVYTVEWEEGEIRWYLDGEHYATQTEWWSSAAPYPAPFDRRFHMILNVAVGGTWPGSPDGSTQFPQRMEVDYVRVFERAE</sequence>
<dbReference type="InterPro" id="IPR000757">
    <property type="entry name" value="Beta-glucanase-like"/>
</dbReference>
<feature type="domain" description="GH16" evidence="5">
    <location>
        <begin position="447"/>
        <end position="704"/>
    </location>
</feature>
<dbReference type="InterPro" id="IPR008979">
    <property type="entry name" value="Galactose-bd-like_sf"/>
</dbReference>
<evidence type="ECO:0000313" key="6">
    <source>
        <dbReference type="EMBL" id="MBO1323203.1"/>
    </source>
</evidence>
<dbReference type="PANTHER" id="PTHR10963:SF55">
    <property type="entry name" value="GLYCOSIDE HYDROLASE FAMILY 16 PROTEIN"/>
    <property type="match status" value="1"/>
</dbReference>
<dbReference type="SUPFAM" id="SSF49785">
    <property type="entry name" value="Galactose-binding domain-like"/>
    <property type="match status" value="3"/>
</dbReference>
<dbReference type="SUPFAM" id="SSF49899">
    <property type="entry name" value="Concanavalin A-like lectins/glucanases"/>
    <property type="match status" value="1"/>
</dbReference>
<dbReference type="InterPro" id="IPR005084">
    <property type="entry name" value="CBM6"/>
</dbReference>
<dbReference type="PROSITE" id="PS51175">
    <property type="entry name" value="CBM6"/>
    <property type="match status" value="3"/>
</dbReference>
<dbReference type="InterPro" id="IPR050546">
    <property type="entry name" value="Glycosyl_Hydrlase_16"/>
</dbReference>
<gene>
    <name evidence="6" type="ORF">J3U88_32360</name>
</gene>
<comment type="similarity">
    <text evidence="1">Belongs to the glycosyl hydrolase 16 family.</text>
</comment>
<dbReference type="InterPro" id="IPR041342">
    <property type="entry name" value="CBM35"/>
</dbReference>
<dbReference type="GO" id="GO:0005975">
    <property type="term" value="P:carbohydrate metabolic process"/>
    <property type="evidence" value="ECO:0007669"/>
    <property type="project" value="InterPro"/>
</dbReference>
<feature type="domain" description="CBM6" evidence="4">
    <location>
        <begin position="171"/>
        <end position="305"/>
    </location>
</feature>
<dbReference type="Gene3D" id="2.60.120.200">
    <property type="match status" value="1"/>
</dbReference>
<dbReference type="SMART" id="SM00606">
    <property type="entry name" value="CBD_IV"/>
    <property type="match status" value="3"/>
</dbReference>
<dbReference type="CDD" id="cd08023">
    <property type="entry name" value="GH16_laminarinase_like"/>
    <property type="match status" value="1"/>
</dbReference>
<dbReference type="GO" id="GO:0004553">
    <property type="term" value="F:hydrolase activity, hydrolyzing O-glycosyl compounds"/>
    <property type="evidence" value="ECO:0007669"/>
    <property type="project" value="InterPro"/>
</dbReference>
<dbReference type="PROSITE" id="PS51762">
    <property type="entry name" value="GH16_2"/>
    <property type="match status" value="1"/>
</dbReference>
<dbReference type="RefSeq" id="WP_207863218.1">
    <property type="nucleotide sequence ID" value="NZ_JAFREP010000053.1"/>
</dbReference>
<keyword evidence="2 3" id="KW-0732">Signal</keyword>
<evidence type="ECO:0000313" key="7">
    <source>
        <dbReference type="Proteomes" id="UP000664417"/>
    </source>
</evidence>
<evidence type="ECO:0000256" key="1">
    <source>
        <dbReference type="ARBA" id="ARBA00006865"/>
    </source>
</evidence>
<dbReference type="Gene3D" id="2.60.120.260">
    <property type="entry name" value="Galactose-binding domain-like"/>
    <property type="match status" value="3"/>
</dbReference>
<dbReference type="InterPro" id="IPR006584">
    <property type="entry name" value="Cellulose-bd_IV"/>
</dbReference>
<feature type="domain" description="CBM6" evidence="4">
    <location>
        <begin position="27"/>
        <end position="161"/>
    </location>
</feature>
<dbReference type="PANTHER" id="PTHR10963">
    <property type="entry name" value="GLYCOSYL HYDROLASE-RELATED"/>
    <property type="match status" value="1"/>
</dbReference>
<keyword evidence="7" id="KW-1185">Reference proteome</keyword>
<reference evidence="6" key="1">
    <citation type="submission" date="2021-03" db="EMBL/GenBank/DDBJ databases">
        <authorList>
            <person name="Wang G."/>
        </authorList>
    </citation>
    <scope>NUCLEOTIDE SEQUENCE</scope>
    <source>
        <strain evidence="6">KCTC 12899</strain>
    </source>
</reference>
<dbReference type="Pfam" id="PF18099">
    <property type="entry name" value="CBM_35_2"/>
    <property type="match status" value="1"/>
</dbReference>
<dbReference type="InterPro" id="IPR013320">
    <property type="entry name" value="ConA-like_dom_sf"/>
</dbReference>
<dbReference type="Pfam" id="PF00722">
    <property type="entry name" value="Glyco_hydro_16"/>
    <property type="match status" value="1"/>
</dbReference>
<dbReference type="EMBL" id="JAFREP010000053">
    <property type="protein sequence ID" value="MBO1323203.1"/>
    <property type="molecule type" value="Genomic_DNA"/>
</dbReference>
<evidence type="ECO:0000256" key="3">
    <source>
        <dbReference type="SAM" id="SignalP"/>
    </source>
</evidence>
<comment type="caution">
    <text evidence="6">The sequence shown here is derived from an EMBL/GenBank/DDBJ whole genome shotgun (WGS) entry which is preliminary data.</text>
</comment>
<dbReference type="CDD" id="cd04080">
    <property type="entry name" value="CBM6_cellulase-like"/>
    <property type="match status" value="3"/>
</dbReference>
<feature type="domain" description="CBM6" evidence="4">
    <location>
        <begin position="315"/>
        <end position="448"/>
    </location>
</feature>
<evidence type="ECO:0000259" key="5">
    <source>
        <dbReference type="PROSITE" id="PS51762"/>
    </source>
</evidence>
<organism evidence="6 7">
    <name type="scientific">Acanthopleuribacter pedis</name>
    <dbReference type="NCBI Taxonomy" id="442870"/>
    <lineage>
        <taxon>Bacteria</taxon>
        <taxon>Pseudomonadati</taxon>
        <taxon>Acidobacteriota</taxon>
        <taxon>Holophagae</taxon>
        <taxon>Acanthopleuribacterales</taxon>
        <taxon>Acanthopleuribacteraceae</taxon>
        <taxon>Acanthopleuribacter</taxon>
    </lineage>
</organism>
<evidence type="ECO:0000259" key="4">
    <source>
        <dbReference type="PROSITE" id="PS51175"/>
    </source>
</evidence>
<evidence type="ECO:0000256" key="2">
    <source>
        <dbReference type="ARBA" id="ARBA00022729"/>
    </source>
</evidence>
<feature type="signal peptide" evidence="3">
    <location>
        <begin position="1"/>
        <end position="21"/>
    </location>
</feature>
<dbReference type="GO" id="GO:0030246">
    <property type="term" value="F:carbohydrate binding"/>
    <property type="evidence" value="ECO:0007669"/>
    <property type="project" value="InterPro"/>
</dbReference>
<accession>A0A8J7U850</accession>